<evidence type="ECO:0000256" key="1">
    <source>
        <dbReference type="ARBA" id="ARBA00004496"/>
    </source>
</evidence>
<dbReference type="Proteomes" id="UP000284002">
    <property type="component" value="Unassembled WGS sequence"/>
</dbReference>
<dbReference type="PRINTS" id="PR00032">
    <property type="entry name" value="HTHARAC"/>
</dbReference>
<comment type="caution">
    <text evidence="8">The sequence shown here is derived from an EMBL/GenBank/DDBJ whole genome shotgun (WGS) entry which is preliminary data.</text>
</comment>
<keyword evidence="4" id="KW-0010">Activator</keyword>
<evidence type="ECO:0000256" key="6">
    <source>
        <dbReference type="ARBA" id="ARBA00037345"/>
    </source>
</evidence>
<dbReference type="PANTHER" id="PTHR46796">
    <property type="entry name" value="HTH-TYPE TRANSCRIPTIONAL ACTIVATOR RHAS-RELATED"/>
    <property type="match status" value="1"/>
</dbReference>
<organism evidence="8 9">
    <name type="scientific">Pseudomonas frederiksbergensis</name>
    <dbReference type="NCBI Taxonomy" id="104087"/>
    <lineage>
        <taxon>Bacteria</taxon>
        <taxon>Pseudomonadati</taxon>
        <taxon>Pseudomonadota</taxon>
        <taxon>Gammaproteobacteria</taxon>
        <taxon>Pseudomonadales</taxon>
        <taxon>Pseudomonadaceae</taxon>
        <taxon>Pseudomonas</taxon>
    </lineage>
</organism>
<evidence type="ECO:0000256" key="2">
    <source>
        <dbReference type="ARBA" id="ARBA00023015"/>
    </source>
</evidence>
<dbReference type="SMART" id="SM00342">
    <property type="entry name" value="HTH_ARAC"/>
    <property type="match status" value="1"/>
</dbReference>
<evidence type="ECO:0000313" key="9">
    <source>
        <dbReference type="Proteomes" id="UP000284002"/>
    </source>
</evidence>
<dbReference type="RefSeq" id="WP_123355769.1">
    <property type="nucleotide sequence ID" value="NZ_MOBM01000002.1"/>
</dbReference>
<dbReference type="EMBL" id="MOBM01000002">
    <property type="protein sequence ID" value="RON19598.1"/>
    <property type="molecule type" value="Genomic_DNA"/>
</dbReference>
<evidence type="ECO:0000313" key="8">
    <source>
        <dbReference type="EMBL" id="RON19598.1"/>
    </source>
</evidence>
<comment type="function">
    <text evidence="6">Regulatory protein of the TOL plasmid xyl operons. XylS activates the xylXYZLTEGFJQKIH operon required for the degradation of toluene, m-xylene and p-xylene.</text>
</comment>
<dbReference type="Pfam" id="PF12833">
    <property type="entry name" value="HTH_18"/>
    <property type="match status" value="1"/>
</dbReference>
<dbReference type="InterPro" id="IPR009057">
    <property type="entry name" value="Homeodomain-like_sf"/>
</dbReference>
<dbReference type="Pfam" id="PF02311">
    <property type="entry name" value="AraC_binding"/>
    <property type="match status" value="1"/>
</dbReference>
<dbReference type="PANTHER" id="PTHR46796:SF6">
    <property type="entry name" value="ARAC SUBFAMILY"/>
    <property type="match status" value="1"/>
</dbReference>
<dbReference type="GO" id="GO:0005737">
    <property type="term" value="C:cytoplasm"/>
    <property type="evidence" value="ECO:0007669"/>
    <property type="project" value="UniProtKB-SubCell"/>
</dbReference>
<dbReference type="SUPFAM" id="SSF46689">
    <property type="entry name" value="Homeodomain-like"/>
    <property type="match status" value="2"/>
</dbReference>
<name>A0A423I2C3_9PSED</name>
<dbReference type="InterPro" id="IPR018060">
    <property type="entry name" value="HTH_AraC"/>
</dbReference>
<accession>A0A423I2C3</accession>
<dbReference type="Gene3D" id="1.10.10.60">
    <property type="entry name" value="Homeodomain-like"/>
    <property type="match status" value="2"/>
</dbReference>
<dbReference type="AlphaFoldDB" id="A0A423I2C3"/>
<evidence type="ECO:0000259" key="7">
    <source>
        <dbReference type="PROSITE" id="PS01124"/>
    </source>
</evidence>
<keyword evidence="2" id="KW-0805">Transcription regulation</keyword>
<dbReference type="GO" id="GO:0043565">
    <property type="term" value="F:sequence-specific DNA binding"/>
    <property type="evidence" value="ECO:0007669"/>
    <property type="project" value="InterPro"/>
</dbReference>
<dbReference type="PROSITE" id="PS00041">
    <property type="entry name" value="HTH_ARAC_FAMILY_1"/>
    <property type="match status" value="1"/>
</dbReference>
<dbReference type="InterPro" id="IPR003313">
    <property type="entry name" value="AraC-bd"/>
</dbReference>
<gene>
    <name evidence="8" type="ORF">BK662_00295</name>
</gene>
<dbReference type="InterPro" id="IPR050204">
    <property type="entry name" value="AraC_XylS_family_regulators"/>
</dbReference>
<keyword evidence="3" id="KW-0238">DNA-binding</keyword>
<evidence type="ECO:0000256" key="5">
    <source>
        <dbReference type="ARBA" id="ARBA00023163"/>
    </source>
</evidence>
<dbReference type="PROSITE" id="PS01124">
    <property type="entry name" value="HTH_ARAC_FAMILY_2"/>
    <property type="match status" value="1"/>
</dbReference>
<dbReference type="GO" id="GO:0009893">
    <property type="term" value="P:positive regulation of metabolic process"/>
    <property type="evidence" value="ECO:0007669"/>
    <property type="project" value="UniProtKB-ARBA"/>
</dbReference>
<keyword evidence="5" id="KW-0804">Transcription</keyword>
<comment type="subcellular location">
    <subcellularLocation>
        <location evidence="1">Cytoplasm</location>
    </subcellularLocation>
</comment>
<dbReference type="InterPro" id="IPR020449">
    <property type="entry name" value="Tscrpt_reg_AraC-type_HTH"/>
</dbReference>
<protein>
    <submittedName>
        <fullName evidence="8">AraC family transcriptional regulator</fullName>
    </submittedName>
</protein>
<reference evidence="8 9" key="1">
    <citation type="submission" date="2016-10" db="EMBL/GenBank/DDBJ databases">
        <title>Comparative genome analysis of multiple Pseudomonas spp. focuses on biocontrol and plant growth promoting traits.</title>
        <authorList>
            <person name="Tao X.-Y."/>
            <person name="Taylor C.G."/>
        </authorList>
    </citation>
    <scope>NUCLEOTIDE SEQUENCE [LARGE SCALE GENOMIC DNA]</scope>
    <source>
        <strain evidence="8 9">36C6</strain>
    </source>
</reference>
<evidence type="ECO:0000256" key="3">
    <source>
        <dbReference type="ARBA" id="ARBA00023125"/>
    </source>
</evidence>
<feature type="domain" description="HTH araC/xylS-type" evidence="7">
    <location>
        <begin position="204"/>
        <end position="302"/>
    </location>
</feature>
<sequence>MAETDTVKRELYLRDRTLDTLQVFQALNRSPNARLEHSAELGDGLAAALWSNHHDAQDYEAPSHHTLSCYIAGGTGTFRRDQPGTKGGPDKLCILPADHQSGWVINGDIRLAHLYFSPEQFALGCVTLLDREPRELQLRERTFLEDPQQARHFRQLIALNWDEPGERLLTSSLAHEMLSHALLSQVGVRQGLRLKGGLAAHQRRQLVEFIDHQLAEAISLGQLAALCALSEYHFARMFRVSFGLPPHQYVLARRLSRARELLRGTSQPLGDIALACGFASASHFTNRFRQALEGTPGEYRQAFLR</sequence>
<evidence type="ECO:0000256" key="4">
    <source>
        <dbReference type="ARBA" id="ARBA00023159"/>
    </source>
</evidence>
<dbReference type="GO" id="GO:0003700">
    <property type="term" value="F:DNA-binding transcription factor activity"/>
    <property type="evidence" value="ECO:0007669"/>
    <property type="project" value="InterPro"/>
</dbReference>
<proteinExistence type="predicted"/>
<dbReference type="InterPro" id="IPR018062">
    <property type="entry name" value="HTH_AraC-typ_CS"/>
</dbReference>